<keyword evidence="1" id="KW-0732">Signal</keyword>
<feature type="signal peptide" evidence="1">
    <location>
        <begin position="1"/>
        <end position="28"/>
    </location>
</feature>
<protein>
    <submittedName>
        <fullName evidence="2">Uncharacterized protein</fullName>
    </submittedName>
</protein>
<dbReference type="Proteomes" id="UP001221838">
    <property type="component" value="Unassembled WGS sequence"/>
</dbReference>
<dbReference type="RefSeq" id="WP_272136567.1">
    <property type="nucleotide sequence ID" value="NZ_JAQNDM010000002.1"/>
</dbReference>
<proteinExistence type="predicted"/>
<evidence type="ECO:0000313" key="3">
    <source>
        <dbReference type="Proteomes" id="UP001221838"/>
    </source>
</evidence>
<reference evidence="2 3" key="1">
    <citation type="submission" date="2022-11" db="EMBL/GenBank/DDBJ databases">
        <title>Minimal conservation of predation-associated metabolite biosynthetic gene clusters underscores biosynthetic potential of Myxococcota including descriptions for ten novel species: Archangium lansinium sp. nov., Myxococcus landrumus sp. nov., Nannocystis bai.</title>
        <authorList>
            <person name="Ahearne A."/>
            <person name="Stevens C."/>
            <person name="Dowd S."/>
        </authorList>
    </citation>
    <scope>NUCLEOTIDE SEQUENCE [LARGE SCALE GENOMIC DNA]</scope>
    <source>
        <strain evidence="2 3">NCWAL01</strain>
    </source>
</reference>
<organism evidence="2 3">
    <name type="scientific">Stigmatella ashevillensis</name>
    <dbReference type="NCBI Taxonomy" id="2995309"/>
    <lineage>
        <taxon>Bacteria</taxon>
        <taxon>Pseudomonadati</taxon>
        <taxon>Myxococcota</taxon>
        <taxon>Myxococcia</taxon>
        <taxon>Myxococcales</taxon>
        <taxon>Cystobacterineae</taxon>
        <taxon>Archangiaceae</taxon>
        <taxon>Stigmatella</taxon>
    </lineage>
</organism>
<accession>A0ABT5D4L9</accession>
<name>A0ABT5D4L9_9BACT</name>
<sequence>MMLSSRIRTVAGVVSVLAGGAVSSGAHAYKVDSYFHPNEAWSCACANGSGISFFTASRETAKEKCAQFCNEPVSNGRFYLGQQEVLGESPDELAAQGIYVLKTPHHQAIGNVISACNYPAAQCSIPQNSVRELIQFAFPDARGACNQWVAKYCPSGKPNCVASLSNTFTLLDYTR</sequence>
<keyword evidence="3" id="KW-1185">Reference proteome</keyword>
<comment type="caution">
    <text evidence="2">The sequence shown here is derived from an EMBL/GenBank/DDBJ whole genome shotgun (WGS) entry which is preliminary data.</text>
</comment>
<feature type="chain" id="PRO_5047333975" evidence="1">
    <location>
        <begin position="29"/>
        <end position="175"/>
    </location>
</feature>
<evidence type="ECO:0000313" key="2">
    <source>
        <dbReference type="EMBL" id="MDC0708614.1"/>
    </source>
</evidence>
<dbReference type="EMBL" id="JAQNDM010000002">
    <property type="protein sequence ID" value="MDC0708614.1"/>
    <property type="molecule type" value="Genomic_DNA"/>
</dbReference>
<evidence type="ECO:0000256" key="1">
    <source>
        <dbReference type="SAM" id="SignalP"/>
    </source>
</evidence>
<gene>
    <name evidence="2" type="ORF">POL68_09055</name>
</gene>